<feature type="region of interest" description="Disordered" evidence="1">
    <location>
        <begin position="460"/>
        <end position="584"/>
    </location>
</feature>
<feature type="region of interest" description="Disordered" evidence="1">
    <location>
        <begin position="148"/>
        <end position="174"/>
    </location>
</feature>
<gene>
    <name evidence="2" type="ORF">PGT21_017487</name>
</gene>
<dbReference type="OrthoDB" id="2499945at2759"/>
<feature type="compositionally biased region" description="Polar residues" evidence="1">
    <location>
        <begin position="348"/>
        <end position="358"/>
    </location>
</feature>
<feature type="compositionally biased region" description="Polar residues" evidence="1">
    <location>
        <begin position="492"/>
        <end position="507"/>
    </location>
</feature>
<keyword evidence="3" id="KW-1185">Reference proteome</keyword>
<dbReference type="Proteomes" id="UP000324748">
    <property type="component" value="Unassembled WGS sequence"/>
</dbReference>
<feature type="compositionally biased region" description="Polar residues" evidence="1">
    <location>
        <begin position="553"/>
        <end position="565"/>
    </location>
</feature>
<evidence type="ECO:0000313" key="2">
    <source>
        <dbReference type="EMBL" id="KAA1094312.1"/>
    </source>
</evidence>
<dbReference type="EMBL" id="VSWC01000079">
    <property type="protein sequence ID" value="KAA1094312.1"/>
    <property type="molecule type" value="Genomic_DNA"/>
</dbReference>
<sequence length="664" mass="69941">MSHTYPSLLDVQRVAIDLISTHLHPTFAFFHYLAQVIKTSFFSLDPSILQVDMKYHSHCMAFLVLQWGTALSYPQGFVLDEGISTHQERRPASSDLGRQNSGTLHNRRADIVKNPLDESRLSEKELEFIKRRKDSKVITSKTVVDSNGEESWSVQSRLDPQTDNNCTNSAGTTERCHPDKVEVHIDGTIPNAANASELAEKVMKVVKQSIQGNLTVDVAQNNTGGQTQGVINATDAVAGQSTSGRLLHLPPTDQTGSLAGSGQGSHPTNQTTGNPGLITPKQEQANPASGKGNDTVPQISATPPTIYPDNRTSVNTNVTATSGILQPDNTTSLSTNDTIETLDCSDISPASENPQAQTGLAAPPAPNMTSEKNSTETQVKQNSSLGPPAQPLVVIPLDSNEPNISKQEPQPPNQPVAHLAKSNGETDLEVNSKPFGVMILPKSQKLKSLPPGTVVIIPHVEKTGNSDRNLSSQVSSGPQPPSNVTAAISPGSPLSQNGSEAKVSSSPNLPPNGYVIDAPPPGSNLPQNDSAKASSGSQYPPNNTTGGLPGPKLSQNASAISTQNRSSIPPSSQSPPPETPAVNQTPLTPVIEATNFSSSNLLAPPPPKPAPPIPAPANKASNVKIILPDHTELAPNSASKIGSENSFIYAGSFVLGFMISSGFL</sequence>
<proteinExistence type="predicted"/>
<name>A0A5B0P080_PUCGR</name>
<comment type="caution">
    <text evidence="2">The sequence shown here is derived from an EMBL/GenBank/DDBJ whole genome shotgun (WGS) entry which is preliminary data.</text>
</comment>
<feature type="compositionally biased region" description="Polar residues" evidence="1">
    <location>
        <begin position="367"/>
        <end position="385"/>
    </location>
</feature>
<evidence type="ECO:0000256" key="1">
    <source>
        <dbReference type="SAM" id="MobiDB-lite"/>
    </source>
</evidence>
<reference evidence="2 3" key="1">
    <citation type="submission" date="2019-05" db="EMBL/GenBank/DDBJ databases">
        <title>Emergence of the Ug99 lineage of the wheat stem rust pathogen through somatic hybridization.</title>
        <authorList>
            <person name="Li F."/>
            <person name="Upadhyaya N.M."/>
            <person name="Sperschneider J."/>
            <person name="Matny O."/>
            <person name="Nguyen-Phuc H."/>
            <person name="Mago R."/>
            <person name="Raley C."/>
            <person name="Miller M.E."/>
            <person name="Silverstein K.A.T."/>
            <person name="Henningsen E."/>
            <person name="Hirsch C.D."/>
            <person name="Visser B."/>
            <person name="Pretorius Z.A."/>
            <person name="Steffenson B.J."/>
            <person name="Schwessinger B."/>
            <person name="Dodds P.N."/>
            <person name="Figueroa M."/>
        </authorList>
    </citation>
    <scope>NUCLEOTIDE SEQUENCE [LARGE SCALE GENOMIC DNA]</scope>
    <source>
        <strain evidence="2">21-0</strain>
    </source>
</reference>
<dbReference type="AlphaFoldDB" id="A0A5B0P080"/>
<evidence type="ECO:0000313" key="3">
    <source>
        <dbReference type="Proteomes" id="UP000324748"/>
    </source>
</evidence>
<feature type="compositionally biased region" description="Polar residues" evidence="1">
    <location>
        <begin position="148"/>
        <end position="172"/>
    </location>
</feature>
<organism evidence="2 3">
    <name type="scientific">Puccinia graminis f. sp. tritici</name>
    <dbReference type="NCBI Taxonomy" id="56615"/>
    <lineage>
        <taxon>Eukaryota</taxon>
        <taxon>Fungi</taxon>
        <taxon>Dikarya</taxon>
        <taxon>Basidiomycota</taxon>
        <taxon>Pucciniomycotina</taxon>
        <taxon>Pucciniomycetes</taxon>
        <taxon>Pucciniales</taxon>
        <taxon>Pucciniaceae</taxon>
        <taxon>Puccinia</taxon>
    </lineage>
</organism>
<feature type="compositionally biased region" description="Polar residues" evidence="1">
    <location>
        <begin position="524"/>
        <end position="539"/>
    </location>
</feature>
<feature type="compositionally biased region" description="Polar residues" evidence="1">
    <location>
        <begin position="252"/>
        <end position="274"/>
    </location>
</feature>
<feature type="region of interest" description="Disordered" evidence="1">
    <location>
        <begin position="343"/>
        <end position="419"/>
    </location>
</feature>
<protein>
    <submittedName>
        <fullName evidence="2">Uncharacterized protein</fullName>
    </submittedName>
</protein>
<feature type="region of interest" description="Disordered" evidence="1">
    <location>
        <begin position="241"/>
        <end position="314"/>
    </location>
</feature>
<accession>A0A5B0P080</accession>